<dbReference type="EMBL" id="AUZY01002153">
    <property type="protein sequence ID" value="EQD72905.1"/>
    <property type="molecule type" value="Genomic_DNA"/>
</dbReference>
<comment type="catalytic activity">
    <reaction evidence="1">
        <text>(2R)-3-phosphoglycerate + ATP = (2R)-3-phospho-glyceroyl phosphate + ADP</text>
        <dbReference type="Rhea" id="RHEA:14801"/>
        <dbReference type="ChEBI" id="CHEBI:30616"/>
        <dbReference type="ChEBI" id="CHEBI:57604"/>
        <dbReference type="ChEBI" id="CHEBI:58272"/>
        <dbReference type="ChEBI" id="CHEBI:456216"/>
        <dbReference type="EC" id="2.7.2.3"/>
    </reaction>
</comment>
<dbReference type="PANTHER" id="PTHR11406:SF23">
    <property type="entry name" value="PHOSPHOGLYCERATE KINASE 1, CHLOROPLASTIC-RELATED"/>
    <property type="match status" value="1"/>
</dbReference>
<dbReference type="PRINTS" id="PR00477">
    <property type="entry name" value="PHGLYCKINASE"/>
</dbReference>
<keyword evidence="7" id="KW-0067">ATP-binding</keyword>
<keyword evidence="4 8" id="KW-0808">Transferase</keyword>
<dbReference type="GO" id="GO:0004618">
    <property type="term" value="F:phosphoglycerate kinase activity"/>
    <property type="evidence" value="ECO:0007669"/>
    <property type="project" value="UniProtKB-EC"/>
</dbReference>
<keyword evidence="6 8" id="KW-0418">Kinase</keyword>
<dbReference type="InterPro" id="IPR001576">
    <property type="entry name" value="Phosphoglycerate_kinase"/>
</dbReference>
<evidence type="ECO:0000313" key="8">
    <source>
        <dbReference type="EMBL" id="EQD72905.1"/>
    </source>
</evidence>
<evidence type="ECO:0000256" key="7">
    <source>
        <dbReference type="ARBA" id="ARBA00022840"/>
    </source>
</evidence>
<comment type="similarity">
    <text evidence="2">Belongs to the phosphoglycerate kinase family.</text>
</comment>
<dbReference type="GO" id="GO:0006094">
    <property type="term" value="P:gluconeogenesis"/>
    <property type="evidence" value="ECO:0007669"/>
    <property type="project" value="TreeGrafter"/>
</dbReference>
<dbReference type="GO" id="GO:0005829">
    <property type="term" value="C:cytosol"/>
    <property type="evidence" value="ECO:0007669"/>
    <property type="project" value="TreeGrafter"/>
</dbReference>
<reference evidence="8" key="2">
    <citation type="journal article" date="2014" name="ISME J.">
        <title>Microbial stratification in low pH oxic and suboxic macroscopic growths along an acid mine drainage.</title>
        <authorList>
            <person name="Mendez-Garcia C."/>
            <person name="Mesa V."/>
            <person name="Sprenger R.R."/>
            <person name="Richter M."/>
            <person name="Diez M.S."/>
            <person name="Solano J."/>
            <person name="Bargiela R."/>
            <person name="Golyshina O.V."/>
            <person name="Manteca A."/>
            <person name="Ramos J.L."/>
            <person name="Gallego J.R."/>
            <person name="Llorente I."/>
            <person name="Martins Dos Santos V.A."/>
            <person name="Jensen O.N."/>
            <person name="Pelaez A.I."/>
            <person name="Sanchez J."/>
            <person name="Ferrer M."/>
        </authorList>
    </citation>
    <scope>NUCLEOTIDE SEQUENCE</scope>
</reference>
<dbReference type="Pfam" id="PF00162">
    <property type="entry name" value="PGK"/>
    <property type="match status" value="1"/>
</dbReference>
<organism evidence="8">
    <name type="scientific">mine drainage metagenome</name>
    <dbReference type="NCBI Taxonomy" id="410659"/>
    <lineage>
        <taxon>unclassified sequences</taxon>
        <taxon>metagenomes</taxon>
        <taxon>ecological metagenomes</taxon>
    </lineage>
</organism>
<name>T1CTQ1_9ZZZZ</name>
<dbReference type="GO" id="GO:0043531">
    <property type="term" value="F:ADP binding"/>
    <property type="evidence" value="ECO:0007669"/>
    <property type="project" value="TreeGrafter"/>
</dbReference>
<reference evidence="8" key="1">
    <citation type="submission" date="2013-08" db="EMBL/GenBank/DDBJ databases">
        <authorList>
            <person name="Mendez C."/>
            <person name="Richter M."/>
            <person name="Ferrer M."/>
            <person name="Sanchez J."/>
        </authorList>
    </citation>
    <scope>NUCLEOTIDE SEQUENCE</scope>
</reference>
<gene>
    <name evidence="8" type="ORF">B1B_03504</name>
</gene>
<dbReference type="SUPFAM" id="SSF53748">
    <property type="entry name" value="Phosphoglycerate kinase"/>
    <property type="match status" value="1"/>
</dbReference>
<proteinExistence type="inferred from homology"/>
<dbReference type="PIRSF" id="PIRSF000724">
    <property type="entry name" value="Pgk"/>
    <property type="match status" value="1"/>
</dbReference>
<evidence type="ECO:0000256" key="5">
    <source>
        <dbReference type="ARBA" id="ARBA00022741"/>
    </source>
</evidence>
<sequence length="393" mass="41733">MVAKRGIQAASLRGRRVLARVDFNVPQEANGRVADDRRIQEALPTLNHLRAAGARTILMSHLGRPDGRHDPRFTLKPVVHRLSAILGQPVPLASDIIGIQAIEGSARLANGEFLMLENLRFHPGEEANDPAFAAALARLGELFVEDAFGTLHRAHASTVGVPSRLPSYAGFLVEREVRELSRLVEHPERPYVALLGGAKVTDKLPLLASFLGRADTIAIGGALAFPFLAHRGHALGATEVEGGLEDVLVEFDRAAMGAKTEIVLPTDAVIQRPGTNTTDVVEIGAIPPDAMIQDIGPATVARFRGALQDSRTVFWNGPFGKAEDPRFAAGTRDVLAHLASIPGYHVGAGGDSARVAQDLRVTSSFQFLSTGGGAALEFVQGTELPGLAVLPDA</sequence>
<evidence type="ECO:0000256" key="4">
    <source>
        <dbReference type="ARBA" id="ARBA00022679"/>
    </source>
</evidence>
<dbReference type="FunFam" id="3.40.50.1260:FF:000006">
    <property type="entry name" value="Phosphoglycerate kinase"/>
    <property type="match status" value="1"/>
</dbReference>
<evidence type="ECO:0000256" key="2">
    <source>
        <dbReference type="ARBA" id="ARBA00008982"/>
    </source>
</evidence>
<protein>
    <recommendedName>
        <fullName evidence="3">phosphoglycerate kinase</fullName>
        <ecNumber evidence="3">2.7.2.3</ecNumber>
    </recommendedName>
</protein>
<dbReference type="InterPro" id="IPR015824">
    <property type="entry name" value="Phosphoglycerate_kinase_N"/>
</dbReference>
<evidence type="ECO:0000256" key="1">
    <source>
        <dbReference type="ARBA" id="ARBA00000642"/>
    </source>
</evidence>
<dbReference type="InterPro" id="IPR036043">
    <property type="entry name" value="Phosphoglycerate_kinase_sf"/>
</dbReference>
<dbReference type="GO" id="GO:0005524">
    <property type="term" value="F:ATP binding"/>
    <property type="evidence" value="ECO:0007669"/>
    <property type="project" value="UniProtKB-KW"/>
</dbReference>
<dbReference type="PANTHER" id="PTHR11406">
    <property type="entry name" value="PHOSPHOGLYCERATE KINASE"/>
    <property type="match status" value="1"/>
</dbReference>
<comment type="caution">
    <text evidence="8">The sequence shown here is derived from an EMBL/GenBank/DDBJ whole genome shotgun (WGS) entry which is preliminary data.</text>
</comment>
<dbReference type="Gene3D" id="3.40.50.1260">
    <property type="entry name" value="Phosphoglycerate kinase, N-terminal domain"/>
    <property type="match status" value="2"/>
</dbReference>
<keyword evidence="5" id="KW-0547">Nucleotide-binding</keyword>
<dbReference type="GO" id="GO:0006096">
    <property type="term" value="P:glycolytic process"/>
    <property type="evidence" value="ECO:0007669"/>
    <property type="project" value="InterPro"/>
</dbReference>
<dbReference type="HAMAP" id="MF_00145">
    <property type="entry name" value="Phosphoglyc_kinase"/>
    <property type="match status" value="1"/>
</dbReference>
<evidence type="ECO:0000256" key="6">
    <source>
        <dbReference type="ARBA" id="ARBA00022777"/>
    </source>
</evidence>
<evidence type="ECO:0000256" key="3">
    <source>
        <dbReference type="ARBA" id="ARBA00013061"/>
    </source>
</evidence>
<accession>T1CTQ1</accession>
<dbReference type="EC" id="2.7.2.3" evidence="3"/>
<dbReference type="AlphaFoldDB" id="T1CTQ1"/>